<dbReference type="PANTHER" id="PTHR23292">
    <property type="entry name" value="LIPOPOLYSACCHARIDE-INDUCED TUMOR NECROSIS FACTOR-ALPHA FACTOR"/>
    <property type="match status" value="1"/>
</dbReference>
<feature type="transmembrane region" description="Helical" evidence="9">
    <location>
        <begin position="152"/>
        <end position="174"/>
    </location>
</feature>
<evidence type="ECO:0000256" key="9">
    <source>
        <dbReference type="SAM" id="Phobius"/>
    </source>
</evidence>
<evidence type="ECO:0000256" key="8">
    <source>
        <dbReference type="SAM" id="MobiDB-lite"/>
    </source>
</evidence>
<comment type="similarity">
    <text evidence="4">Belongs to the CDIP1/LITAF family.</text>
</comment>
<comment type="subcellular location">
    <subcellularLocation>
        <location evidence="2">Endosome membrane</location>
        <topology evidence="2">Peripheral membrane protein</topology>
    </subcellularLocation>
    <subcellularLocation>
        <location evidence="1">Late endosome membrane</location>
    </subcellularLocation>
    <subcellularLocation>
        <location evidence="3">Lysosome membrane</location>
        <topology evidence="3">Peripheral membrane protein</topology>
        <orientation evidence="3">Cytoplasmic side</orientation>
    </subcellularLocation>
</comment>
<evidence type="ECO:0000313" key="12">
    <source>
        <dbReference type="Proteomes" id="UP000507470"/>
    </source>
</evidence>
<evidence type="ECO:0000256" key="2">
    <source>
        <dbReference type="ARBA" id="ARBA00004481"/>
    </source>
</evidence>
<evidence type="ECO:0000259" key="10">
    <source>
        <dbReference type="PROSITE" id="PS51837"/>
    </source>
</evidence>
<feature type="compositionally biased region" description="Low complexity" evidence="8">
    <location>
        <begin position="20"/>
        <end position="49"/>
    </location>
</feature>
<dbReference type="PANTHER" id="PTHR23292:SF6">
    <property type="entry name" value="FI16602P1-RELATED"/>
    <property type="match status" value="1"/>
</dbReference>
<keyword evidence="5" id="KW-0479">Metal-binding</keyword>
<evidence type="ECO:0000256" key="4">
    <source>
        <dbReference type="ARBA" id="ARBA00005975"/>
    </source>
</evidence>
<dbReference type="GO" id="GO:0008270">
    <property type="term" value="F:zinc ion binding"/>
    <property type="evidence" value="ECO:0007669"/>
    <property type="project" value="TreeGrafter"/>
</dbReference>
<gene>
    <name evidence="11" type="ORF">MCOR_53632</name>
</gene>
<evidence type="ECO:0000256" key="1">
    <source>
        <dbReference type="ARBA" id="ARBA00004414"/>
    </source>
</evidence>
<dbReference type="GO" id="GO:0005765">
    <property type="term" value="C:lysosomal membrane"/>
    <property type="evidence" value="ECO:0007669"/>
    <property type="project" value="UniProtKB-SubCell"/>
</dbReference>
<keyword evidence="9" id="KW-0812">Transmembrane</keyword>
<evidence type="ECO:0000256" key="5">
    <source>
        <dbReference type="ARBA" id="ARBA00022723"/>
    </source>
</evidence>
<protein>
    <submittedName>
        <fullName evidence="11">LITAF</fullName>
    </submittedName>
</protein>
<reference evidence="11 12" key="1">
    <citation type="submission" date="2020-06" db="EMBL/GenBank/DDBJ databases">
        <authorList>
            <person name="Li R."/>
            <person name="Bekaert M."/>
        </authorList>
    </citation>
    <scope>NUCLEOTIDE SEQUENCE [LARGE SCALE GENOMIC DNA]</scope>
    <source>
        <strain evidence="12">wild</strain>
    </source>
</reference>
<feature type="compositionally biased region" description="Low complexity" evidence="8">
    <location>
        <begin position="1"/>
        <end position="13"/>
    </location>
</feature>
<name>A0A6J8EPR6_MYTCO</name>
<sequence>MQGQGPYPQQGQPGYPPPGQQGQPMYPQVQQGYPQGQPQQGYPQGQPQTQTVVVQQPMIVNQVFRESPVRMQCPACYPPPGQQGQPMYPQVQQGYPQGQPQQGYPQGQPQTQTVVVQQPMIVNQVFRESPVRMQCPACRADIVTALNYDTGMLAWILCGVMFIFGFWLCCFIPFCVDACKDVTHTCPNCQHVVGKYSRLG</sequence>
<feature type="domain" description="LITAF" evidence="10">
    <location>
        <begin position="111"/>
        <end position="198"/>
    </location>
</feature>
<dbReference type="InterPro" id="IPR037519">
    <property type="entry name" value="LITAF_fam"/>
</dbReference>
<keyword evidence="6" id="KW-0862">Zinc</keyword>
<organism evidence="11 12">
    <name type="scientific">Mytilus coruscus</name>
    <name type="common">Sea mussel</name>
    <dbReference type="NCBI Taxonomy" id="42192"/>
    <lineage>
        <taxon>Eukaryota</taxon>
        <taxon>Metazoa</taxon>
        <taxon>Spiralia</taxon>
        <taxon>Lophotrochozoa</taxon>
        <taxon>Mollusca</taxon>
        <taxon>Bivalvia</taxon>
        <taxon>Autobranchia</taxon>
        <taxon>Pteriomorphia</taxon>
        <taxon>Mytilida</taxon>
        <taxon>Mytiloidea</taxon>
        <taxon>Mytilidae</taxon>
        <taxon>Mytilinae</taxon>
        <taxon>Mytilus</taxon>
    </lineage>
</organism>
<evidence type="ECO:0000256" key="3">
    <source>
        <dbReference type="ARBA" id="ARBA00004630"/>
    </source>
</evidence>
<feature type="region of interest" description="Disordered" evidence="8">
    <location>
        <begin position="1"/>
        <end position="49"/>
    </location>
</feature>
<keyword evidence="9" id="KW-1133">Transmembrane helix</keyword>
<evidence type="ECO:0000256" key="6">
    <source>
        <dbReference type="ARBA" id="ARBA00022833"/>
    </source>
</evidence>
<evidence type="ECO:0000313" key="11">
    <source>
        <dbReference type="EMBL" id="CAC5421515.1"/>
    </source>
</evidence>
<dbReference type="PROSITE" id="PS51837">
    <property type="entry name" value="LITAF"/>
    <property type="match status" value="1"/>
</dbReference>
<evidence type="ECO:0000256" key="7">
    <source>
        <dbReference type="ARBA" id="ARBA00023136"/>
    </source>
</evidence>
<dbReference type="AlphaFoldDB" id="A0A6J8EPR6"/>
<keyword evidence="7 9" id="KW-0472">Membrane</keyword>
<dbReference type="GO" id="GO:0031902">
    <property type="term" value="C:late endosome membrane"/>
    <property type="evidence" value="ECO:0007669"/>
    <property type="project" value="UniProtKB-SubCell"/>
</dbReference>
<dbReference type="OrthoDB" id="5599753at2759"/>
<dbReference type="Proteomes" id="UP000507470">
    <property type="component" value="Unassembled WGS sequence"/>
</dbReference>
<keyword evidence="12" id="KW-1185">Reference proteome</keyword>
<dbReference type="EMBL" id="CACVKT020009356">
    <property type="protein sequence ID" value="CAC5421515.1"/>
    <property type="molecule type" value="Genomic_DNA"/>
</dbReference>
<dbReference type="SMART" id="SM00714">
    <property type="entry name" value="LITAF"/>
    <property type="match status" value="1"/>
</dbReference>
<dbReference type="InterPro" id="IPR006629">
    <property type="entry name" value="LITAF"/>
</dbReference>
<proteinExistence type="inferred from homology"/>
<accession>A0A6J8EPR6</accession>
<feature type="region of interest" description="Disordered" evidence="8">
    <location>
        <begin position="87"/>
        <end position="109"/>
    </location>
</feature>
<dbReference type="Pfam" id="PF10601">
    <property type="entry name" value="zf-LITAF-like"/>
    <property type="match status" value="1"/>
</dbReference>